<accession>A0A3P8TG32</accession>
<dbReference type="Proteomes" id="UP000265080">
    <property type="component" value="Chromosome 10"/>
</dbReference>
<sequence>VTGNTKYNDLYCNSFILFVVAQLLRLKITDSDQARNLTGAESREEDMRDHGRGKVACGLTVWAGAAVAASPRVEGSRQTRDGWKQTGPEFRQRYGWLGLQWGNPGQITSRQESRLESKGNEVSTELKQRSETEQGLRYRQ</sequence>
<feature type="region of interest" description="Disordered" evidence="1">
    <location>
        <begin position="99"/>
        <end position="140"/>
    </location>
</feature>
<evidence type="ECO:0000313" key="2">
    <source>
        <dbReference type="Ensembl" id="ENSAPEP00000023631.1"/>
    </source>
</evidence>
<feature type="compositionally biased region" description="Basic and acidic residues" evidence="1">
    <location>
        <begin position="111"/>
        <end position="140"/>
    </location>
</feature>
<proteinExistence type="predicted"/>
<dbReference type="Ensembl" id="ENSAPET00000024259.1">
    <property type="protein sequence ID" value="ENSAPEP00000023631.1"/>
    <property type="gene ID" value="ENSAPEG00000016818.1"/>
</dbReference>
<organism evidence="2 3">
    <name type="scientific">Amphiprion percula</name>
    <name type="common">Orange clownfish</name>
    <name type="synonym">Lutjanus percula</name>
    <dbReference type="NCBI Taxonomy" id="161767"/>
    <lineage>
        <taxon>Eukaryota</taxon>
        <taxon>Metazoa</taxon>
        <taxon>Chordata</taxon>
        <taxon>Craniata</taxon>
        <taxon>Vertebrata</taxon>
        <taxon>Euteleostomi</taxon>
        <taxon>Actinopterygii</taxon>
        <taxon>Neopterygii</taxon>
        <taxon>Teleostei</taxon>
        <taxon>Neoteleostei</taxon>
        <taxon>Acanthomorphata</taxon>
        <taxon>Ovalentaria</taxon>
        <taxon>Pomacentridae</taxon>
        <taxon>Amphiprion</taxon>
    </lineage>
</organism>
<dbReference type="AlphaFoldDB" id="A0A3P8TG32"/>
<reference evidence="2" key="3">
    <citation type="submission" date="2025-09" db="UniProtKB">
        <authorList>
            <consortium name="Ensembl"/>
        </authorList>
    </citation>
    <scope>IDENTIFICATION</scope>
</reference>
<name>A0A3P8TG32_AMPPE</name>
<evidence type="ECO:0000313" key="3">
    <source>
        <dbReference type="Proteomes" id="UP000265080"/>
    </source>
</evidence>
<reference evidence="2 3" key="1">
    <citation type="submission" date="2018-03" db="EMBL/GenBank/DDBJ databases">
        <title>Finding Nemo's genes: A chromosome-scale reference assembly of the genome of the orange clownfish Amphiprion percula.</title>
        <authorList>
            <person name="Lehmann R."/>
        </authorList>
    </citation>
    <scope>NUCLEOTIDE SEQUENCE</scope>
</reference>
<reference evidence="2" key="2">
    <citation type="submission" date="2025-08" db="UniProtKB">
        <authorList>
            <consortium name="Ensembl"/>
        </authorList>
    </citation>
    <scope>IDENTIFICATION</scope>
</reference>
<protein>
    <submittedName>
        <fullName evidence="2">Uncharacterized protein</fullName>
    </submittedName>
</protein>
<keyword evidence="3" id="KW-1185">Reference proteome</keyword>
<evidence type="ECO:0000256" key="1">
    <source>
        <dbReference type="SAM" id="MobiDB-lite"/>
    </source>
</evidence>